<dbReference type="Pfam" id="PF01497">
    <property type="entry name" value="Peripla_BP_2"/>
    <property type="match status" value="1"/>
</dbReference>
<keyword evidence="5" id="KW-1185">Reference proteome</keyword>
<dbReference type="PANTHER" id="PTHR30535">
    <property type="entry name" value="VITAMIN B12-BINDING PROTEIN"/>
    <property type="match status" value="1"/>
</dbReference>
<dbReference type="InterPro" id="IPR002491">
    <property type="entry name" value="ABC_transptr_periplasmic_BD"/>
</dbReference>
<dbReference type="EMBL" id="QCZG01000011">
    <property type="protein sequence ID" value="PWA12192.1"/>
    <property type="molecule type" value="Genomic_DNA"/>
</dbReference>
<comment type="similarity">
    <text evidence="1">Belongs to the bacterial solute-binding protein 8 family.</text>
</comment>
<keyword evidence="2" id="KW-0732">Signal</keyword>
<dbReference type="CDD" id="cd01148">
    <property type="entry name" value="TroA_a"/>
    <property type="match status" value="1"/>
</dbReference>
<dbReference type="RefSeq" id="WP_116554198.1">
    <property type="nucleotide sequence ID" value="NZ_QCZG01000011.1"/>
</dbReference>
<dbReference type="Gene3D" id="3.40.50.1980">
    <property type="entry name" value="Nitrogenase molybdenum iron protein domain"/>
    <property type="match status" value="2"/>
</dbReference>
<gene>
    <name evidence="4" type="ORF">DCC39_07085</name>
</gene>
<evidence type="ECO:0000256" key="2">
    <source>
        <dbReference type="SAM" id="SignalP"/>
    </source>
</evidence>
<evidence type="ECO:0000313" key="5">
    <source>
        <dbReference type="Proteomes" id="UP000245998"/>
    </source>
</evidence>
<name>A0A2U1K457_9BACI</name>
<dbReference type="PANTHER" id="PTHR30535:SF7">
    <property type="entry name" value="IRON(III) DICITRATE-BINDING PROTEIN"/>
    <property type="match status" value="1"/>
</dbReference>
<accession>A0A2U1K457</accession>
<evidence type="ECO:0000256" key="1">
    <source>
        <dbReference type="ARBA" id="ARBA00008814"/>
    </source>
</evidence>
<feature type="domain" description="Fe/B12 periplasmic-binding" evidence="3">
    <location>
        <begin position="67"/>
        <end position="335"/>
    </location>
</feature>
<dbReference type="PROSITE" id="PS50983">
    <property type="entry name" value="FE_B12_PBP"/>
    <property type="match status" value="1"/>
</dbReference>
<protein>
    <submittedName>
        <fullName evidence="4">Fe3+-hydroxamate ABC transporter substrate-binding protein</fullName>
    </submittedName>
</protein>
<dbReference type="AlphaFoldDB" id="A0A2U1K457"/>
<dbReference type="PROSITE" id="PS51257">
    <property type="entry name" value="PROKAR_LIPOPROTEIN"/>
    <property type="match status" value="1"/>
</dbReference>
<feature type="signal peptide" evidence="2">
    <location>
        <begin position="1"/>
        <end position="21"/>
    </location>
</feature>
<comment type="caution">
    <text evidence="4">The sequence shown here is derived from an EMBL/GenBank/DDBJ whole genome shotgun (WGS) entry which is preliminary data.</text>
</comment>
<dbReference type="InterPro" id="IPR050902">
    <property type="entry name" value="ABC_Transporter_SBP"/>
</dbReference>
<evidence type="ECO:0000259" key="3">
    <source>
        <dbReference type="PROSITE" id="PS50983"/>
    </source>
</evidence>
<proteinExistence type="inferred from homology"/>
<evidence type="ECO:0000313" key="4">
    <source>
        <dbReference type="EMBL" id="PWA12192.1"/>
    </source>
</evidence>
<organism evidence="4 5">
    <name type="scientific">Pueribacillus theae</name>
    <dbReference type="NCBI Taxonomy" id="2171751"/>
    <lineage>
        <taxon>Bacteria</taxon>
        <taxon>Bacillati</taxon>
        <taxon>Bacillota</taxon>
        <taxon>Bacilli</taxon>
        <taxon>Bacillales</taxon>
        <taxon>Bacillaceae</taxon>
        <taxon>Pueribacillus</taxon>
    </lineage>
</organism>
<sequence>MKRKNQLLVASLCFMFVMMLAACGQSNEAQETSSAKQINKTENSQKYEPVTIQNGARTIEFTEMPKRAVTLNQHATEVMLALGLEKYMVGTAYLDDDILPEYKDKYSQIPVISDEYPSQEAFLEVNPDFAYAGWKSAFQEDAIGTFDQLEKFGIKAYLHQSSNIVGPKSEDVYEDIRNIARIFHVEERADKLIKSINNEVENIQDQIGSIDEPLRVFVYDSGEDAPVTATQNFMTELIRMAGGKNIFSDIEKNWANVTWEEVVKRNPEVIVIIDYGDIPIEKKKQTLLNKTALADVEAIQKERFTVLPLSAAAEGVRIPIAVETLAKSFYPDKFE</sequence>
<dbReference type="Proteomes" id="UP000245998">
    <property type="component" value="Unassembled WGS sequence"/>
</dbReference>
<dbReference type="SUPFAM" id="SSF53807">
    <property type="entry name" value="Helical backbone' metal receptor"/>
    <property type="match status" value="1"/>
</dbReference>
<dbReference type="OrthoDB" id="356537at2"/>
<feature type="chain" id="PRO_5038708839" evidence="2">
    <location>
        <begin position="22"/>
        <end position="335"/>
    </location>
</feature>
<reference evidence="4 5" key="1">
    <citation type="submission" date="2018-04" db="EMBL/GenBank/DDBJ databases">
        <title>Camelliibacillus theae gen. nov., sp. nov., isolated from Pu'er tea.</title>
        <authorList>
            <person name="Niu L."/>
        </authorList>
    </citation>
    <scope>NUCLEOTIDE SEQUENCE [LARGE SCALE GENOMIC DNA]</scope>
    <source>
        <strain evidence="4 5">T8</strain>
    </source>
</reference>